<evidence type="ECO:0000313" key="2">
    <source>
        <dbReference type="EMBL" id="AEW45811.1"/>
    </source>
</evidence>
<feature type="compositionally biased region" description="Basic and acidic residues" evidence="1">
    <location>
        <begin position="96"/>
        <end position="105"/>
    </location>
</feature>
<gene>
    <name evidence="2" type="ordered locus">MHC_04775</name>
</gene>
<dbReference type="AlphaFoldDB" id="H6N839"/>
<feature type="region of interest" description="Disordered" evidence="1">
    <location>
        <begin position="31"/>
        <end position="172"/>
    </location>
</feature>
<feature type="compositionally biased region" description="Acidic residues" evidence="1">
    <location>
        <begin position="115"/>
        <end position="125"/>
    </location>
</feature>
<dbReference type="Proteomes" id="UP000009135">
    <property type="component" value="Chromosome"/>
</dbReference>
<dbReference type="STRING" id="1111676.MHC_04775"/>
<proteinExistence type="predicted"/>
<reference evidence="2 3" key="1">
    <citation type="journal article" date="2012" name="J. Bacteriol.">
        <title>Complete genome sequence of Mycoplasma haemocanis strain Illinois.</title>
        <authorList>
            <person name="do Nascimento N.C."/>
            <person name="Guimaraes A.M."/>
            <person name="Santos A.P."/>
            <person name="Sanmiguel P.J."/>
            <person name="Messick J.B."/>
        </authorList>
    </citation>
    <scope>NUCLEOTIDE SEQUENCE [LARGE SCALE GENOMIC DNA]</scope>
    <source>
        <strain evidence="2 3">Illinois</strain>
    </source>
</reference>
<dbReference type="KEGG" id="mhe:MHC_04775"/>
<keyword evidence="3" id="KW-1185">Reference proteome</keyword>
<feature type="compositionally biased region" description="Polar residues" evidence="1">
    <location>
        <begin position="78"/>
        <end position="92"/>
    </location>
</feature>
<protein>
    <submittedName>
        <fullName evidence="2">Uncharacterized protein</fullName>
    </submittedName>
</protein>
<sequence length="199" mass="20820">MAISKLVKVGGPTLTGIGGVIATSSLISQSAEEKLEERIKTKALTDEEPPIKDYKDANESDQQGDSQGEGGTQGSESNDNPSQGGSKDGNNQSSDKGGEGEDSKSGESSSSTEAEIGDSDGEEAQDSPQGSKDTGEETGDDSTTNNSGVSSDGSVDAEYNNVSGTKYGTKDMRMTRQELEKTMQMKSGLESFLEQLRNI</sequence>
<name>H6N839_MYCHN</name>
<accession>H6N839</accession>
<dbReference type="HOGENOM" id="CLU_1376828_0_0_14"/>
<feature type="compositionally biased region" description="Basic and acidic residues" evidence="1">
    <location>
        <begin position="31"/>
        <end position="58"/>
    </location>
</feature>
<dbReference type="OrthoDB" id="402602at2"/>
<organism evidence="2 3">
    <name type="scientific">Mycoplasma haemocanis (strain Illinois)</name>
    <dbReference type="NCBI Taxonomy" id="1111676"/>
    <lineage>
        <taxon>Bacteria</taxon>
        <taxon>Bacillati</taxon>
        <taxon>Mycoplasmatota</taxon>
        <taxon>Mollicutes</taxon>
        <taxon>Mycoplasmataceae</taxon>
        <taxon>Mycoplasma</taxon>
    </lineage>
</organism>
<evidence type="ECO:0000313" key="3">
    <source>
        <dbReference type="Proteomes" id="UP000009135"/>
    </source>
</evidence>
<dbReference type="EMBL" id="CP003199">
    <property type="protein sequence ID" value="AEW45811.1"/>
    <property type="molecule type" value="Genomic_DNA"/>
</dbReference>
<evidence type="ECO:0000256" key="1">
    <source>
        <dbReference type="SAM" id="MobiDB-lite"/>
    </source>
</evidence>